<gene>
    <name evidence="3" type="ORF">BET01_02580</name>
</gene>
<comment type="caution">
    <text evidence="3">The sequence shown here is derived from an EMBL/GenBank/DDBJ whole genome shotgun (WGS) entry which is preliminary data.</text>
</comment>
<sequence length="212" mass="22088">MKKTLVAALVLCAALVFTACGKSASNTETTATTAETKNSESTAQASTEAPGNAGEFKILNGKVESVTDNMKGITVSNGKDQIPLDLNEAAVETSYALEKGVEVSVVYKGEISGADAKNAKILLVLDAQEDMKPLEATGTVTDQAMSTFTIKTEDGKDLSFMKDNAEGLDSDVLGKADDDSNGSKAKVKVIYVTVTYDAGSASNFPLKVEAAK</sequence>
<dbReference type="PROSITE" id="PS51257">
    <property type="entry name" value="PROKAR_LIPOPROTEIN"/>
    <property type="match status" value="1"/>
</dbReference>
<reference evidence="3 4" key="1">
    <citation type="submission" date="2016-08" db="EMBL/GenBank/DDBJ databases">
        <title>A new outlook on sporulation: Clostridium algidixylanolyticum.</title>
        <authorList>
            <person name="Poppleton D.I."/>
            <person name="Gribaldo S."/>
        </authorList>
    </citation>
    <scope>NUCLEOTIDE SEQUENCE [LARGE SCALE GENOMIC DNA]</scope>
    <source>
        <strain evidence="3 4">SPL73</strain>
    </source>
</reference>
<feature type="region of interest" description="Disordered" evidence="1">
    <location>
        <begin position="27"/>
        <end position="52"/>
    </location>
</feature>
<feature type="compositionally biased region" description="Low complexity" evidence="1">
    <location>
        <begin position="27"/>
        <end position="43"/>
    </location>
</feature>
<accession>A0A419TCT0</accession>
<feature type="chain" id="PRO_5019108609" description="DUF5666 domain-containing protein" evidence="2">
    <location>
        <begin position="25"/>
        <end position="212"/>
    </location>
</feature>
<dbReference type="RefSeq" id="WP_120195186.1">
    <property type="nucleotide sequence ID" value="NZ_MCIA01000001.1"/>
</dbReference>
<protein>
    <recommendedName>
        <fullName evidence="5">DUF5666 domain-containing protein</fullName>
    </recommendedName>
</protein>
<keyword evidence="4" id="KW-1185">Reference proteome</keyword>
<proteinExistence type="predicted"/>
<dbReference type="Proteomes" id="UP000284277">
    <property type="component" value="Unassembled WGS sequence"/>
</dbReference>
<evidence type="ECO:0000256" key="2">
    <source>
        <dbReference type="SAM" id="SignalP"/>
    </source>
</evidence>
<name>A0A419TCT0_9FIRM</name>
<evidence type="ECO:0000313" key="4">
    <source>
        <dbReference type="Proteomes" id="UP000284277"/>
    </source>
</evidence>
<evidence type="ECO:0000313" key="3">
    <source>
        <dbReference type="EMBL" id="RKD35247.1"/>
    </source>
</evidence>
<dbReference type="OrthoDB" id="1903492at2"/>
<dbReference type="EMBL" id="MCIA01000001">
    <property type="protein sequence ID" value="RKD35247.1"/>
    <property type="molecule type" value="Genomic_DNA"/>
</dbReference>
<evidence type="ECO:0000256" key="1">
    <source>
        <dbReference type="SAM" id="MobiDB-lite"/>
    </source>
</evidence>
<evidence type="ECO:0008006" key="5">
    <source>
        <dbReference type="Google" id="ProtNLM"/>
    </source>
</evidence>
<organism evidence="3 4">
    <name type="scientific">Lacrimispora algidixylanolytica</name>
    <dbReference type="NCBI Taxonomy" id="94868"/>
    <lineage>
        <taxon>Bacteria</taxon>
        <taxon>Bacillati</taxon>
        <taxon>Bacillota</taxon>
        <taxon>Clostridia</taxon>
        <taxon>Lachnospirales</taxon>
        <taxon>Lachnospiraceae</taxon>
        <taxon>Lacrimispora</taxon>
    </lineage>
</organism>
<keyword evidence="2" id="KW-0732">Signal</keyword>
<feature type="signal peptide" evidence="2">
    <location>
        <begin position="1"/>
        <end position="24"/>
    </location>
</feature>
<dbReference type="AlphaFoldDB" id="A0A419TCT0"/>